<reference evidence="2 3" key="1">
    <citation type="journal article" date="2010" name="Stand. Genomic Sci.">
        <title>Complete genome sequence of Desulfarculus baarsii type strain (2st14).</title>
        <authorList>
            <person name="Sun H."/>
            <person name="Spring S."/>
            <person name="Lapidus A."/>
            <person name="Davenport K."/>
            <person name="Del Rio T.G."/>
            <person name="Tice H."/>
            <person name="Nolan M."/>
            <person name="Copeland A."/>
            <person name="Cheng J.F."/>
            <person name="Lucas S."/>
            <person name="Tapia R."/>
            <person name="Goodwin L."/>
            <person name="Pitluck S."/>
            <person name="Ivanova N."/>
            <person name="Pagani I."/>
            <person name="Mavromatis K."/>
            <person name="Ovchinnikova G."/>
            <person name="Pati A."/>
            <person name="Chen A."/>
            <person name="Palaniappan K."/>
            <person name="Hauser L."/>
            <person name="Chang Y.J."/>
            <person name="Jeffries C.D."/>
            <person name="Detter J.C."/>
            <person name="Han C."/>
            <person name="Rohde M."/>
            <person name="Brambilla E."/>
            <person name="Goker M."/>
            <person name="Woyke T."/>
            <person name="Bristow J."/>
            <person name="Eisen J.A."/>
            <person name="Markowitz V."/>
            <person name="Hugenholtz P."/>
            <person name="Kyrpides N.C."/>
            <person name="Klenk H.P."/>
            <person name="Land M."/>
        </authorList>
    </citation>
    <scope>NUCLEOTIDE SEQUENCE [LARGE SCALE GENOMIC DNA]</scope>
    <source>
        <strain evidence="3">ATCC 33931 / DSM 2075 / LMG 7858 / VKM B-1802 / 2st14</strain>
    </source>
</reference>
<dbReference type="OrthoDB" id="9797663at2"/>
<dbReference type="HOGENOM" id="CLU_105776_0_0_7"/>
<name>E1QE51_DESB2</name>
<dbReference type="InterPro" id="IPR025870">
    <property type="entry name" value="Glyoxalase-like_dom"/>
</dbReference>
<dbReference type="STRING" id="644282.Deba_0464"/>
<dbReference type="Proteomes" id="UP000009047">
    <property type="component" value="Chromosome"/>
</dbReference>
<dbReference type="AlphaFoldDB" id="E1QE51"/>
<protein>
    <submittedName>
        <fullName evidence="2">Glyoxalase/bleomycin resistance protein/dioxygenase</fullName>
    </submittedName>
</protein>
<dbReference type="RefSeq" id="WP_013257293.1">
    <property type="nucleotide sequence ID" value="NC_014365.1"/>
</dbReference>
<dbReference type="KEGG" id="dbr:Deba_0464"/>
<dbReference type="PROSITE" id="PS51819">
    <property type="entry name" value="VOC"/>
    <property type="match status" value="1"/>
</dbReference>
<dbReference type="InterPro" id="IPR037523">
    <property type="entry name" value="VOC_core"/>
</dbReference>
<sequence length="159" mass="17344">MAMKFMGAAIMVADVARSRQFYEGLLGQAVEMDNGPHVAFAGGFSIWQKDHAHEVIFGGPEAGAQAMGRANLELYFESETLEQDCQALAVAGVEVIHGLTEAPWAQMTARFKDPDGHIVELAEPLPLVVRRLLGQGLSLEDVARRTSMDVAIVRYMAEQ</sequence>
<dbReference type="eggNOG" id="COG0346">
    <property type="taxonomic scope" value="Bacteria"/>
</dbReference>
<gene>
    <name evidence="2" type="ordered locus">Deba_0464</name>
</gene>
<evidence type="ECO:0000313" key="2">
    <source>
        <dbReference type="EMBL" id="ADK83837.1"/>
    </source>
</evidence>
<dbReference type="SUPFAM" id="SSF54593">
    <property type="entry name" value="Glyoxalase/Bleomycin resistance protein/Dihydroxybiphenyl dioxygenase"/>
    <property type="match status" value="1"/>
</dbReference>
<dbReference type="InterPro" id="IPR029068">
    <property type="entry name" value="Glyas_Bleomycin-R_OHBP_Dase"/>
</dbReference>
<evidence type="ECO:0000313" key="3">
    <source>
        <dbReference type="Proteomes" id="UP000009047"/>
    </source>
</evidence>
<dbReference type="Pfam" id="PF12681">
    <property type="entry name" value="Glyoxalase_2"/>
    <property type="match status" value="1"/>
</dbReference>
<evidence type="ECO:0000259" key="1">
    <source>
        <dbReference type="PROSITE" id="PS51819"/>
    </source>
</evidence>
<accession>E1QE51</accession>
<proteinExistence type="predicted"/>
<dbReference type="Gene3D" id="3.10.180.10">
    <property type="entry name" value="2,3-Dihydroxybiphenyl 1,2-Dioxygenase, domain 1"/>
    <property type="match status" value="1"/>
</dbReference>
<feature type="domain" description="VOC" evidence="1">
    <location>
        <begin position="4"/>
        <end position="124"/>
    </location>
</feature>
<dbReference type="EMBL" id="CP002085">
    <property type="protein sequence ID" value="ADK83837.1"/>
    <property type="molecule type" value="Genomic_DNA"/>
</dbReference>
<keyword evidence="3" id="KW-1185">Reference proteome</keyword>
<organism evidence="2 3">
    <name type="scientific">Desulfarculus baarsii (strain ATCC 33931 / DSM 2075 / LMG 7858 / VKM B-1802 / 2st14)</name>
    <dbReference type="NCBI Taxonomy" id="644282"/>
    <lineage>
        <taxon>Bacteria</taxon>
        <taxon>Pseudomonadati</taxon>
        <taxon>Thermodesulfobacteriota</taxon>
        <taxon>Desulfarculia</taxon>
        <taxon>Desulfarculales</taxon>
        <taxon>Desulfarculaceae</taxon>
        <taxon>Desulfarculus</taxon>
    </lineage>
</organism>